<dbReference type="InterPro" id="IPR006533">
    <property type="entry name" value="T6SS_Vgr_RhsGE"/>
</dbReference>
<comment type="similarity">
    <text evidence="2">Belongs to the VgrG protein family.</text>
</comment>
<gene>
    <name evidence="7" type="ORF">MNBD_GAMMA11-1300</name>
</gene>
<feature type="domain" description="Gp5/Type VI secretion system Vgr C-terminal trimerisation" evidence="6">
    <location>
        <begin position="470"/>
        <end position="553"/>
    </location>
</feature>
<keyword evidence="3" id="KW-0964">Secreted</keyword>
<dbReference type="InterPro" id="IPR054030">
    <property type="entry name" value="Gp5_Vgr_C"/>
</dbReference>
<dbReference type="Gene3D" id="3.55.50.10">
    <property type="entry name" value="Baseplate protein-like domains"/>
    <property type="match status" value="1"/>
</dbReference>
<dbReference type="InterPro" id="IPR037026">
    <property type="entry name" value="Vgr_OB-fold_dom_sf"/>
</dbReference>
<protein>
    <submittedName>
        <fullName evidence="7">VgrG protein</fullName>
    </submittedName>
</protein>
<dbReference type="InterPro" id="IPR017847">
    <property type="entry name" value="T6SS_RhsGE_Vgr_subset"/>
</dbReference>
<evidence type="ECO:0000259" key="5">
    <source>
        <dbReference type="Pfam" id="PF04717"/>
    </source>
</evidence>
<reference evidence="7" key="1">
    <citation type="submission" date="2018-06" db="EMBL/GenBank/DDBJ databases">
        <authorList>
            <person name="Zhirakovskaya E."/>
        </authorList>
    </citation>
    <scope>NUCLEOTIDE SEQUENCE</scope>
</reference>
<evidence type="ECO:0000259" key="6">
    <source>
        <dbReference type="Pfam" id="PF22178"/>
    </source>
</evidence>
<dbReference type="InterPro" id="IPR006531">
    <property type="entry name" value="Gp5/Vgr_OB"/>
</dbReference>
<dbReference type="InterPro" id="IPR050708">
    <property type="entry name" value="T6SS_VgrG/RHS"/>
</dbReference>
<evidence type="ECO:0000256" key="3">
    <source>
        <dbReference type="ARBA" id="ARBA00022525"/>
    </source>
</evidence>
<dbReference type="FunFam" id="3.55.50.10:FF:000001">
    <property type="entry name" value="Actin cross-linking toxin VgrG1"/>
    <property type="match status" value="1"/>
</dbReference>
<feature type="compositionally biased region" description="Basic and acidic residues" evidence="4">
    <location>
        <begin position="670"/>
        <end position="694"/>
    </location>
</feature>
<dbReference type="Pfam" id="PF04717">
    <property type="entry name" value="Phage_base_V"/>
    <property type="match status" value="1"/>
</dbReference>
<dbReference type="SUPFAM" id="SSF69255">
    <property type="entry name" value="gp5 N-terminal domain-like"/>
    <property type="match status" value="1"/>
</dbReference>
<organism evidence="7">
    <name type="scientific">hydrothermal vent metagenome</name>
    <dbReference type="NCBI Taxonomy" id="652676"/>
    <lineage>
        <taxon>unclassified sequences</taxon>
        <taxon>metagenomes</taxon>
        <taxon>ecological metagenomes</taxon>
    </lineage>
</organism>
<dbReference type="SUPFAM" id="SSF69279">
    <property type="entry name" value="Phage tail proteins"/>
    <property type="match status" value="2"/>
</dbReference>
<feature type="region of interest" description="Disordered" evidence="4">
    <location>
        <begin position="660"/>
        <end position="694"/>
    </location>
</feature>
<dbReference type="Gene3D" id="2.30.110.50">
    <property type="match status" value="1"/>
</dbReference>
<dbReference type="Pfam" id="PF05954">
    <property type="entry name" value="Phage_GPD"/>
    <property type="match status" value="1"/>
</dbReference>
<dbReference type="Gene3D" id="4.10.220.110">
    <property type="match status" value="1"/>
</dbReference>
<dbReference type="NCBIfam" id="TIGR03361">
    <property type="entry name" value="VI_Rhs_Vgr"/>
    <property type="match status" value="1"/>
</dbReference>
<evidence type="ECO:0000256" key="1">
    <source>
        <dbReference type="ARBA" id="ARBA00004613"/>
    </source>
</evidence>
<accession>A0A3B0XG30</accession>
<comment type="subcellular location">
    <subcellularLocation>
        <location evidence="1">Secreted</location>
    </subcellularLocation>
</comment>
<sequence length="694" mass="79239">MDFTQTSRHISIDTPLGQDVLLLESFKGNEFISGLFNFELALLSERHDIRAQELIGQQVTLSLKENETSMRYFHGYVVEFNQQLQADLRLRRYSAVVVPWLWFFQRRSDCRIFQHKTVPEIIESVFKNLGFNDFELRINATYPTRIYCVQYGETDFAFVSRLMEEEGIYYFFEHQSAKHTLILADSVISYKPCSEAEIEVQTGSLKQDHISRWNHQYRYRSGQWAQNDYNFETPRASLNTQVSTLLDAVFAEKKYQQYGYPGQYSDTSGGDKLTLLRMQMEEMSHETIECDSACRTLKASGTFKVKKHVDKSEVGRSYAITTIKHEASDASYIHDNKPEHSYYRNTFTCIPAETAFRPPVSHPKRTIHSTQTAVVVGPKGEEIYTDEYGRVKVQFHWDRVGENNEMSSCWIRVAQSFAGNKWGAVYVPRIGQEVLITFLEGDPDRPLITGSVYNAYQMPPYNLPANKTQSGVRTRSSKGASAANFNEMRFEDRKGDEHIFVHAEKDHDIQVKNDRREHIFNDRHKTVEKDQYEITKRDHHTVIGKDRIEEVQSSSYLGIVRDYVQKIGQNVMRTVNGGEMHRIKGSRTRDVMGSEGIDIKRSRSVKVGNELYHKGPNLVYEGEREITIKAPGGFIKIDASGVTIVGKKVKINEGGSAGVAEIVPSSQPQEPEKPRVADVAVDVHGRGKGKGDAS</sequence>
<dbReference type="GO" id="GO:0005576">
    <property type="term" value="C:extracellular region"/>
    <property type="evidence" value="ECO:0007669"/>
    <property type="project" value="UniProtKB-SubCell"/>
</dbReference>
<feature type="domain" description="Gp5/Type VI secretion system Vgr protein OB-fold" evidence="5">
    <location>
        <begin position="386"/>
        <end position="453"/>
    </location>
</feature>
<evidence type="ECO:0000313" key="7">
    <source>
        <dbReference type="EMBL" id="VAW63223.1"/>
    </source>
</evidence>
<evidence type="ECO:0000256" key="2">
    <source>
        <dbReference type="ARBA" id="ARBA00005558"/>
    </source>
</evidence>
<name>A0A3B0XG30_9ZZZZ</name>
<dbReference type="EMBL" id="UOFG01000197">
    <property type="protein sequence ID" value="VAW63223.1"/>
    <property type="molecule type" value="Genomic_DNA"/>
</dbReference>
<dbReference type="PANTHER" id="PTHR32305:SF15">
    <property type="entry name" value="PROTEIN RHSA-RELATED"/>
    <property type="match status" value="1"/>
</dbReference>
<dbReference type="PANTHER" id="PTHR32305">
    <property type="match status" value="1"/>
</dbReference>
<dbReference type="Pfam" id="PF22178">
    <property type="entry name" value="Gp5_trimer_C"/>
    <property type="match status" value="1"/>
</dbReference>
<dbReference type="AlphaFoldDB" id="A0A3B0XG30"/>
<dbReference type="NCBIfam" id="TIGR01646">
    <property type="entry name" value="vgr_GE"/>
    <property type="match status" value="1"/>
</dbReference>
<evidence type="ECO:0000256" key="4">
    <source>
        <dbReference type="SAM" id="MobiDB-lite"/>
    </source>
</evidence>
<dbReference type="SUPFAM" id="SSF69349">
    <property type="entry name" value="Phage fibre proteins"/>
    <property type="match status" value="1"/>
</dbReference>
<dbReference type="Gene3D" id="2.40.50.230">
    <property type="entry name" value="Gp5 N-terminal domain"/>
    <property type="match status" value="1"/>
</dbReference>
<proteinExistence type="inferred from homology"/>